<comment type="caution">
    <text evidence="2">The sequence shown here is derived from an EMBL/GenBank/DDBJ whole genome shotgun (WGS) entry which is preliminary data.</text>
</comment>
<dbReference type="InterPro" id="IPR034904">
    <property type="entry name" value="FSCA_dom_sf"/>
</dbReference>
<gene>
    <name evidence="2" type="ORF">ENE74_09170</name>
</gene>
<dbReference type="Proteomes" id="UP000282977">
    <property type="component" value="Unassembled WGS sequence"/>
</dbReference>
<dbReference type="InterPro" id="IPR002744">
    <property type="entry name" value="MIP18-like"/>
</dbReference>
<dbReference type="Gene3D" id="3.30.300.130">
    <property type="entry name" value="Fe-S cluster assembly (FSCA)"/>
    <property type="match status" value="1"/>
</dbReference>
<dbReference type="EMBL" id="RZUL01000002">
    <property type="protein sequence ID" value="RVT42353.1"/>
    <property type="molecule type" value="Genomic_DNA"/>
</dbReference>
<keyword evidence="3" id="KW-1185">Reference proteome</keyword>
<dbReference type="PANTHER" id="PTHR42831:SF1">
    <property type="entry name" value="FE-S PROTEIN MATURATION AUXILIARY FACTOR YITW"/>
    <property type="match status" value="1"/>
</dbReference>
<reference evidence="2 3" key="1">
    <citation type="submission" date="2019-01" db="EMBL/GenBank/DDBJ databases">
        <authorList>
            <person name="Chen W.-M."/>
        </authorList>
    </citation>
    <scope>NUCLEOTIDE SEQUENCE [LARGE SCALE GENOMIC DNA]</scope>
    <source>
        <strain evidence="2 3">TLA-22</strain>
    </source>
</reference>
<accession>A0A437JAE2</accession>
<evidence type="ECO:0000259" key="1">
    <source>
        <dbReference type="Pfam" id="PF01883"/>
    </source>
</evidence>
<evidence type="ECO:0000313" key="3">
    <source>
        <dbReference type="Proteomes" id="UP000282977"/>
    </source>
</evidence>
<evidence type="ECO:0000313" key="2">
    <source>
        <dbReference type="EMBL" id="RVT42353.1"/>
    </source>
</evidence>
<name>A0A437JAE2_9SPHN</name>
<dbReference type="RefSeq" id="WP_127690529.1">
    <property type="nucleotide sequence ID" value="NZ_RZUL01000002.1"/>
</dbReference>
<dbReference type="OrthoDB" id="8480513at2"/>
<dbReference type="InterPro" id="IPR052339">
    <property type="entry name" value="Fe-S_Maturation_MIP18"/>
</dbReference>
<dbReference type="PANTHER" id="PTHR42831">
    <property type="entry name" value="FE-S PROTEIN MATURATION AUXILIARY FACTOR YITW"/>
    <property type="match status" value="1"/>
</dbReference>
<organism evidence="2 3">
    <name type="scientific">Sphingobium algorifonticola</name>
    <dbReference type="NCBI Taxonomy" id="2008318"/>
    <lineage>
        <taxon>Bacteria</taxon>
        <taxon>Pseudomonadati</taxon>
        <taxon>Pseudomonadota</taxon>
        <taxon>Alphaproteobacteria</taxon>
        <taxon>Sphingomonadales</taxon>
        <taxon>Sphingomonadaceae</taxon>
        <taxon>Sphingobium</taxon>
    </lineage>
</organism>
<protein>
    <submittedName>
        <fullName evidence="2">DUF59 domain-containing protein</fullName>
    </submittedName>
</protein>
<dbReference type="AlphaFoldDB" id="A0A437JAE2"/>
<dbReference type="SUPFAM" id="SSF117916">
    <property type="entry name" value="Fe-S cluster assembly (FSCA) domain-like"/>
    <property type="match status" value="1"/>
</dbReference>
<feature type="domain" description="MIP18 family-like" evidence="1">
    <location>
        <begin position="4"/>
        <end position="84"/>
    </location>
</feature>
<sequence length="121" mass="12894">MITRADVREALNTIIDPCSIRAGMPASIGEMGLIHAISITETADGAHVAIVLGVTDPTCLMAAVFVAEAHQRIGALEGVAHVEVTLDHTVLWTPDRLDPAYSRRLKSHRASEAGKDAVMAR</sequence>
<dbReference type="Pfam" id="PF01883">
    <property type="entry name" value="FeS_assembly_P"/>
    <property type="match status" value="1"/>
</dbReference>
<proteinExistence type="predicted"/>